<dbReference type="Proteomes" id="UP000008392">
    <property type="component" value="Chromosome"/>
</dbReference>
<dbReference type="AlphaFoldDB" id="G0AA80"/>
<gene>
    <name evidence="4" type="ordered locus">CFU_3189</name>
</gene>
<evidence type="ECO:0000256" key="1">
    <source>
        <dbReference type="ARBA" id="ARBA00006723"/>
    </source>
</evidence>
<dbReference type="eggNOG" id="COG1942">
    <property type="taxonomic scope" value="Bacteria"/>
</dbReference>
<evidence type="ECO:0000256" key="2">
    <source>
        <dbReference type="ARBA" id="ARBA00023235"/>
    </source>
</evidence>
<reference evidence="4 5" key="4">
    <citation type="journal article" date="2010" name="Environ. Microbiol.">
        <title>The bacterial genus Collimonas: mycophagy, weathering and other adaptive solutions to life in oligotrophic soil environments.</title>
        <authorList>
            <person name="Leveau J.H."/>
            <person name="Uroz S."/>
            <person name="de Boer W."/>
        </authorList>
    </citation>
    <scope>NUCLEOTIDE SEQUENCE [LARGE SCALE GENOMIC DNA]</scope>
    <source>
        <strain evidence="4 5">Ter331</strain>
    </source>
</reference>
<dbReference type="HOGENOM" id="CLU_148073_5_3_4"/>
<dbReference type="InterPro" id="IPR014347">
    <property type="entry name" value="Tautomerase/MIF_sf"/>
</dbReference>
<dbReference type="NCBIfam" id="NF001966">
    <property type="entry name" value="PRK00745.1"/>
    <property type="match status" value="1"/>
</dbReference>
<evidence type="ECO:0000259" key="3">
    <source>
        <dbReference type="Pfam" id="PF01361"/>
    </source>
</evidence>
<evidence type="ECO:0000313" key="5">
    <source>
        <dbReference type="Proteomes" id="UP000008392"/>
    </source>
</evidence>
<dbReference type="SUPFAM" id="SSF55331">
    <property type="entry name" value="Tautomerase/MIF"/>
    <property type="match status" value="1"/>
</dbReference>
<feature type="domain" description="4-oxalocrotonate tautomerase-like" evidence="3">
    <location>
        <begin position="24"/>
        <end position="82"/>
    </location>
</feature>
<reference evidence="4 5" key="1">
    <citation type="journal article" date="2004" name="Environ. Microbiol.">
        <title>Phylogeny-function analysis of (meta)genomic libraries: screening for expression of ribosomal RNA genes by large-insert library fluorescent in situ hybridization (LIL-FISH).</title>
        <authorList>
            <person name="Leveau J.H."/>
            <person name="Gerards S."/>
            <person name="de Boer W."/>
            <person name="van Veen J.A."/>
        </authorList>
    </citation>
    <scope>NUCLEOTIDE SEQUENCE [LARGE SCALE GENOMIC DNA]</scope>
    <source>
        <strain evidence="4 5">Ter331</strain>
    </source>
</reference>
<dbReference type="EMBL" id="CP002745">
    <property type="protein sequence ID" value="AEK63014.1"/>
    <property type="molecule type" value="Genomic_DNA"/>
</dbReference>
<accession>G0AA80</accession>
<evidence type="ECO:0000313" key="4">
    <source>
        <dbReference type="EMBL" id="AEK63014.1"/>
    </source>
</evidence>
<dbReference type="KEGG" id="cfu:CFU_3189"/>
<reference evidence="4 5" key="2">
    <citation type="journal article" date="2006" name="J. Microbiol. Methods">
        <title>Genomic flank-sequencing of plasposon insertion sites for rapid identification of functional genes.</title>
        <authorList>
            <person name="Leveau J.H."/>
            <person name="Gerards S."/>
            <person name="Fritsche K."/>
            <person name="Zondag G."/>
            <person name="van Veen J.A."/>
        </authorList>
    </citation>
    <scope>NUCLEOTIDE SEQUENCE [LARGE SCALE GENOMIC DNA]</scope>
    <source>
        <strain evidence="4 5">Ter331</strain>
    </source>
</reference>
<keyword evidence="5" id="KW-1185">Reference proteome</keyword>
<reference evidence="4 5" key="3">
    <citation type="journal article" date="2008" name="FEMS Microbiol. Ecol.">
        <title>Identification and characterization of genes underlying chitinolysis in Collimonas fungivorans Ter331.</title>
        <authorList>
            <person name="Fritsche K."/>
            <person name="de Boer W."/>
            <person name="Gerards S."/>
            <person name="van den Berg M."/>
            <person name="van Veen J.A."/>
            <person name="Leveau J.H."/>
        </authorList>
    </citation>
    <scope>NUCLEOTIDE SEQUENCE [LARGE SCALE GENOMIC DNA]</scope>
    <source>
        <strain evidence="4 5">Ter331</strain>
    </source>
</reference>
<comment type="similarity">
    <text evidence="1">Belongs to the 4-oxalocrotonate tautomerase family.</text>
</comment>
<reference evidence="4 5" key="5">
    <citation type="journal article" date="2011" name="ISME J.">
        <title>Dual transcriptional profiling of a bacterial/fungal confrontation: Collimonas fungivorans versus Aspergillus niger.</title>
        <authorList>
            <person name="Mela F."/>
            <person name="Fritsche K."/>
            <person name="de Boer W."/>
            <person name="van Veen J.A."/>
            <person name="de Graaff L.H."/>
            <person name="van den Berg M."/>
            <person name="Leveau J.H."/>
        </authorList>
    </citation>
    <scope>NUCLEOTIDE SEQUENCE [LARGE SCALE GENOMIC DNA]</scope>
    <source>
        <strain evidence="4 5">Ter331</strain>
    </source>
</reference>
<dbReference type="InterPro" id="IPR004370">
    <property type="entry name" value="4-OT-like_dom"/>
</dbReference>
<name>G0AA80_COLFT</name>
<dbReference type="STRING" id="1005048.CFU_3189"/>
<reference evidence="5" key="6">
    <citation type="submission" date="2011-05" db="EMBL/GenBank/DDBJ databases">
        <title>Complete sequence of Collimonas fungivorans Ter331.</title>
        <authorList>
            <person name="Leveau J.H."/>
        </authorList>
    </citation>
    <scope>NUCLEOTIDE SEQUENCE [LARGE SCALE GENOMIC DNA]</scope>
    <source>
        <strain evidence="5">Ter331</strain>
    </source>
</reference>
<proteinExistence type="inferred from homology"/>
<keyword evidence="2" id="KW-0413">Isomerase</keyword>
<sequence>MPNCPILRHRAPIPGAPYQGDIMPILRLEMHPGRTLEQKRAFVREVTRVAVETLTCPPESVDVVISEISREDWAKAGKLAADK</sequence>
<dbReference type="Pfam" id="PF01361">
    <property type="entry name" value="Tautomerase"/>
    <property type="match status" value="1"/>
</dbReference>
<dbReference type="PANTHER" id="PTHR35530">
    <property type="entry name" value="TAUTOMERASE-RELATED"/>
    <property type="match status" value="1"/>
</dbReference>
<dbReference type="Gene3D" id="3.30.429.10">
    <property type="entry name" value="Macrophage Migration Inhibitory Factor"/>
    <property type="match status" value="1"/>
</dbReference>
<dbReference type="GO" id="GO:0016853">
    <property type="term" value="F:isomerase activity"/>
    <property type="evidence" value="ECO:0007669"/>
    <property type="project" value="UniProtKB-KW"/>
</dbReference>
<dbReference type="PANTHER" id="PTHR35530:SF2">
    <property type="entry name" value="BSL4019 PROTEIN"/>
    <property type="match status" value="1"/>
</dbReference>
<organism evidence="4 5">
    <name type="scientific">Collimonas fungivorans (strain Ter331)</name>
    <dbReference type="NCBI Taxonomy" id="1005048"/>
    <lineage>
        <taxon>Bacteria</taxon>
        <taxon>Pseudomonadati</taxon>
        <taxon>Pseudomonadota</taxon>
        <taxon>Betaproteobacteria</taxon>
        <taxon>Burkholderiales</taxon>
        <taxon>Oxalobacteraceae</taxon>
        <taxon>Collimonas</taxon>
    </lineage>
</organism>
<protein>
    <submittedName>
        <fullName evidence="4">Putative 4-oxalocrotonate tautomerase</fullName>
    </submittedName>
</protein>